<dbReference type="AlphaFoldDB" id="A0A075FZB2"/>
<protein>
    <submittedName>
        <fullName evidence="4">Methylase</fullName>
    </submittedName>
</protein>
<keyword evidence="1 4" id="KW-0489">Methyltransferase</keyword>
<dbReference type="EMBL" id="KF900433">
    <property type="protein sequence ID" value="AIE94881.1"/>
    <property type="molecule type" value="Genomic_DNA"/>
</dbReference>
<accession>A0A075FZB2</accession>
<reference evidence="4" key="1">
    <citation type="journal article" date="2014" name="Genome Biol. Evol.">
        <title>Pangenome evidence for extensive interdomain horizontal transfer affecting lineage core and shell genes in uncultured planktonic thaumarchaeota and euryarchaeota.</title>
        <authorList>
            <person name="Deschamps P."/>
            <person name="Zivanovic Y."/>
            <person name="Moreira D."/>
            <person name="Rodriguez-Valera F."/>
            <person name="Lopez-Garcia P."/>
        </authorList>
    </citation>
    <scope>NUCLEOTIDE SEQUENCE</scope>
</reference>
<dbReference type="GO" id="GO:0032259">
    <property type="term" value="P:methylation"/>
    <property type="evidence" value="ECO:0007669"/>
    <property type="project" value="UniProtKB-KW"/>
</dbReference>
<dbReference type="SUPFAM" id="SSF53335">
    <property type="entry name" value="S-adenosyl-L-methionine-dependent methyltransferases"/>
    <property type="match status" value="1"/>
</dbReference>
<dbReference type="PANTHER" id="PTHR45875">
    <property type="entry name" value="METHYLTRANSFERASE N6AMT1"/>
    <property type="match status" value="1"/>
</dbReference>
<dbReference type="PANTHER" id="PTHR45875:SF1">
    <property type="entry name" value="METHYLTRANSFERASE N6AMT1"/>
    <property type="match status" value="1"/>
</dbReference>
<evidence type="ECO:0000313" key="4">
    <source>
        <dbReference type="EMBL" id="AIE94881.1"/>
    </source>
</evidence>
<dbReference type="InterPro" id="IPR004557">
    <property type="entry name" value="PrmC-related"/>
</dbReference>
<dbReference type="NCBIfam" id="TIGR00537">
    <property type="entry name" value="hemK_rel_arch"/>
    <property type="match status" value="1"/>
</dbReference>
<keyword evidence="2" id="KW-0808">Transferase</keyword>
<dbReference type="CDD" id="cd02440">
    <property type="entry name" value="AdoMet_MTases"/>
    <property type="match status" value="1"/>
</dbReference>
<proteinExistence type="predicted"/>
<name>A0A075FZB2_9ARCH</name>
<dbReference type="GO" id="GO:0008757">
    <property type="term" value="F:S-adenosylmethionine-dependent methyltransferase activity"/>
    <property type="evidence" value="ECO:0007669"/>
    <property type="project" value="TreeGrafter"/>
</dbReference>
<evidence type="ECO:0000256" key="1">
    <source>
        <dbReference type="ARBA" id="ARBA00022603"/>
    </source>
</evidence>
<dbReference type="Gene3D" id="3.40.50.150">
    <property type="entry name" value="Vaccinia Virus protein VP39"/>
    <property type="match status" value="1"/>
</dbReference>
<dbReference type="InterPro" id="IPR052190">
    <property type="entry name" value="Euk-Arch_PrmC-MTase"/>
</dbReference>
<sequence length="180" mass="20000">MRKKLSEVEPYPPSEDTFFLADYIKNEKGDYALDIGTGSGYLAALLSKSFSVVVGTDLSFHVLKKPGYFTTNNICCNAADALNQQFDLIICNMPYLNTDEILDIRTDGGRDGLEIPMKIIDSAKSRIKPGGKFLYVTSSLSNFKKLISHTELDGFNVSILAKKKLFFEELILVKAVKLLS</sequence>
<evidence type="ECO:0000256" key="3">
    <source>
        <dbReference type="ARBA" id="ARBA00022691"/>
    </source>
</evidence>
<organism evidence="4">
    <name type="scientific">uncultured marine thaumarchaeote AD1000_54_E04</name>
    <dbReference type="NCBI Taxonomy" id="1455924"/>
    <lineage>
        <taxon>Archaea</taxon>
        <taxon>Nitrososphaerota</taxon>
        <taxon>environmental samples</taxon>
    </lineage>
</organism>
<evidence type="ECO:0000256" key="2">
    <source>
        <dbReference type="ARBA" id="ARBA00022679"/>
    </source>
</evidence>
<keyword evidence="3" id="KW-0949">S-adenosyl-L-methionine</keyword>
<dbReference type="InterPro" id="IPR029063">
    <property type="entry name" value="SAM-dependent_MTases_sf"/>
</dbReference>
<dbReference type="Pfam" id="PF13489">
    <property type="entry name" value="Methyltransf_23"/>
    <property type="match status" value="1"/>
</dbReference>
<dbReference type="GO" id="GO:0035657">
    <property type="term" value="C:eRF1 methyltransferase complex"/>
    <property type="evidence" value="ECO:0007669"/>
    <property type="project" value="TreeGrafter"/>
</dbReference>
<dbReference type="GO" id="GO:0008276">
    <property type="term" value="F:protein methyltransferase activity"/>
    <property type="evidence" value="ECO:0007669"/>
    <property type="project" value="TreeGrafter"/>
</dbReference>